<dbReference type="GO" id="GO:0019305">
    <property type="term" value="P:dTDP-rhamnose biosynthetic process"/>
    <property type="evidence" value="ECO:0007669"/>
    <property type="project" value="UniProtKB-UniPathway"/>
</dbReference>
<dbReference type="UniPathway" id="UPA00124"/>
<keyword evidence="6" id="KW-0521">NADP</keyword>
<evidence type="ECO:0000313" key="9">
    <source>
        <dbReference type="EMBL" id="QDV38264.1"/>
    </source>
</evidence>
<dbReference type="InterPro" id="IPR005913">
    <property type="entry name" value="dTDP_dehydrorham_reduct"/>
</dbReference>
<comment type="pathway">
    <text evidence="1 6">Carbohydrate biosynthesis; dTDP-L-rhamnose biosynthesis.</text>
</comment>
<dbReference type="InterPro" id="IPR029903">
    <property type="entry name" value="RmlD-like-bd"/>
</dbReference>
<evidence type="ECO:0000256" key="6">
    <source>
        <dbReference type="RuleBase" id="RU364082"/>
    </source>
</evidence>
<reference evidence="9 10" key="1">
    <citation type="submission" date="2019-02" db="EMBL/GenBank/DDBJ databases">
        <title>Deep-cultivation of Planctomycetes and their phenomic and genomic characterization uncovers novel biology.</title>
        <authorList>
            <person name="Wiegand S."/>
            <person name="Jogler M."/>
            <person name="Boedeker C."/>
            <person name="Pinto D."/>
            <person name="Vollmers J."/>
            <person name="Rivas-Marin E."/>
            <person name="Kohn T."/>
            <person name="Peeters S.H."/>
            <person name="Heuer A."/>
            <person name="Rast P."/>
            <person name="Oberbeckmann S."/>
            <person name="Bunk B."/>
            <person name="Jeske O."/>
            <person name="Meyerdierks A."/>
            <person name="Storesund J.E."/>
            <person name="Kallscheuer N."/>
            <person name="Luecker S."/>
            <person name="Lage O.M."/>
            <person name="Pohl T."/>
            <person name="Merkel B.J."/>
            <person name="Hornburger P."/>
            <person name="Mueller R.-W."/>
            <person name="Bruemmer F."/>
            <person name="Labrenz M."/>
            <person name="Spormann A.M."/>
            <person name="Op den Camp H."/>
            <person name="Overmann J."/>
            <person name="Amann R."/>
            <person name="Jetten M.S.M."/>
            <person name="Mascher T."/>
            <person name="Medema M.H."/>
            <person name="Devos D.P."/>
            <person name="Kaster A.-K."/>
            <person name="Ovreas L."/>
            <person name="Rohde M."/>
            <person name="Galperin M.Y."/>
            <person name="Jogler C."/>
        </authorList>
    </citation>
    <scope>NUCLEOTIDE SEQUENCE [LARGE SCALE GENOMIC DNA]</scope>
    <source>
        <strain evidence="9 10">ElP</strain>
    </source>
</reference>
<dbReference type="Pfam" id="PF04321">
    <property type="entry name" value="RmlD_sub_bind"/>
    <property type="match status" value="1"/>
</dbReference>
<dbReference type="RefSeq" id="WP_145276624.1">
    <property type="nucleotide sequence ID" value="NZ_CP036426.1"/>
</dbReference>
<dbReference type="InterPro" id="IPR036291">
    <property type="entry name" value="NAD(P)-bd_dom_sf"/>
</dbReference>
<dbReference type="EC" id="1.1.1.133" evidence="3 6"/>
<evidence type="ECO:0000259" key="8">
    <source>
        <dbReference type="Pfam" id="PF04321"/>
    </source>
</evidence>
<dbReference type="AlphaFoldDB" id="A0A518HBN1"/>
<dbReference type="PANTHER" id="PTHR10491:SF4">
    <property type="entry name" value="METHIONINE ADENOSYLTRANSFERASE 2 SUBUNIT BETA"/>
    <property type="match status" value="1"/>
</dbReference>
<dbReference type="OrthoDB" id="9803892at2"/>
<evidence type="ECO:0000256" key="5">
    <source>
        <dbReference type="ARBA" id="ARBA00048200"/>
    </source>
</evidence>
<protein>
    <recommendedName>
        <fullName evidence="4 6">dTDP-4-dehydrorhamnose reductase</fullName>
        <ecNumber evidence="3 6">1.1.1.133</ecNumber>
    </recommendedName>
</protein>
<evidence type="ECO:0000256" key="4">
    <source>
        <dbReference type="ARBA" id="ARBA00017099"/>
    </source>
</evidence>
<comment type="function">
    <text evidence="6">Catalyzes the reduction of dTDP-6-deoxy-L-lyxo-4-hexulose to yield dTDP-L-rhamnose.</text>
</comment>
<feature type="region of interest" description="Disordered" evidence="7">
    <location>
        <begin position="242"/>
        <end position="261"/>
    </location>
</feature>
<evidence type="ECO:0000256" key="2">
    <source>
        <dbReference type="ARBA" id="ARBA00010944"/>
    </source>
</evidence>
<dbReference type="GO" id="GO:0008831">
    <property type="term" value="F:dTDP-4-dehydrorhamnose reductase activity"/>
    <property type="evidence" value="ECO:0007669"/>
    <property type="project" value="UniProtKB-EC"/>
</dbReference>
<name>A0A518HBN1_9BACT</name>
<evidence type="ECO:0000313" key="10">
    <source>
        <dbReference type="Proteomes" id="UP000317835"/>
    </source>
</evidence>
<accession>A0A518HBN1</accession>
<dbReference type="PANTHER" id="PTHR10491">
    <property type="entry name" value="DTDP-4-DEHYDRORHAMNOSE REDUCTASE"/>
    <property type="match status" value="1"/>
</dbReference>
<keyword evidence="6 9" id="KW-0560">Oxidoreductase</keyword>
<dbReference type="Gene3D" id="3.40.50.720">
    <property type="entry name" value="NAD(P)-binding Rossmann-like Domain"/>
    <property type="match status" value="1"/>
</dbReference>
<gene>
    <name evidence="9" type="primary">rfbD_2</name>
    <name evidence="9" type="ORF">ElP_62150</name>
</gene>
<evidence type="ECO:0000256" key="3">
    <source>
        <dbReference type="ARBA" id="ARBA00012929"/>
    </source>
</evidence>
<sequence length="304" mass="32600">MKAIVIGGSGQIGGWLLRHLADRGHEAAGTFATVPYPGLHPLDASDREGAARWVREQRPDVVFYPAGFTYVDGCEADPARARASNREEPLNLARVTADLGARFVYFSTDYVFPGRDGPDAEDDAPDPPNAYGEAKLEAERAIAEALGDRLLIARTSWVYGPERQGKNFAYQVVRRLVGGEPVMVPSDQHSSPSYGPDVALATLRLVEEGHSGLFHVAGPEVVGRPAFARAIAEGFGLDPSPIGSKPTAELGQGARRPLRGGLATPRLDAALPGVMRPMSESIRDFLRRLDAGEGWGDPRARPAS</sequence>
<proteinExistence type="inferred from homology"/>
<dbReference type="Proteomes" id="UP000317835">
    <property type="component" value="Chromosome"/>
</dbReference>
<keyword evidence="10" id="KW-1185">Reference proteome</keyword>
<feature type="domain" description="RmlD-like substrate binding" evidence="8">
    <location>
        <begin position="1"/>
        <end position="289"/>
    </location>
</feature>
<organism evidence="9 10">
    <name type="scientific">Tautonia plasticadhaerens</name>
    <dbReference type="NCBI Taxonomy" id="2527974"/>
    <lineage>
        <taxon>Bacteria</taxon>
        <taxon>Pseudomonadati</taxon>
        <taxon>Planctomycetota</taxon>
        <taxon>Planctomycetia</taxon>
        <taxon>Isosphaerales</taxon>
        <taxon>Isosphaeraceae</taxon>
        <taxon>Tautonia</taxon>
    </lineage>
</organism>
<dbReference type="SUPFAM" id="SSF51735">
    <property type="entry name" value="NAD(P)-binding Rossmann-fold domains"/>
    <property type="match status" value="1"/>
</dbReference>
<comment type="similarity">
    <text evidence="2 6">Belongs to the dTDP-4-dehydrorhamnose reductase family.</text>
</comment>
<evidence type="ECO:0000256" key="7">
    <source>
        <dbReference type="SAM" id="MobiDB-lite"/>
    </source>
</evidence>
<evidence type="ECO:0000256" key="1">
    <source>
        <dbReference type="ARBA" id="ARBA00004781"/>
    </source>
</evidence>
<dbReference type="KEGG" id="tpla:ElP_62150"/>
<comment type="catalytic activity">
    <reaction evidence="5">
        <text>dTDP-beta-L-rhamnose + NADP(+) = dTDP-4-dehydro-beta-L-rhamnose + NADPH + H(+)</text>
        <dbReference type="Rhea" id="RHEA:21796"/>
        <dbReference type="ChEBI" id="CHEBI:15378"/>
        <dbReference type="ChEBI" id="CHEBI:57510"/>
        <dbReference type="ChEBI" id="CHEBI:57783"/>
        <dbReference type="ChEBI" id="CHEBI:58349"/>
        <dbReference type="ChEBI" id="CHEBI:62830"/>
        <dbReference type="EC" id="1.1.1.133"/>
    </reaction>
</comment>
<dbReference type="CDD" id="cd05254">
    <property type="entry name" value="dTDP_HR_like_SDR_e"/>
    <property type="match status" value="1"/>
</dbReference>
<dbReference type="EMBL" id="CP036426">
    <property type="protein sequence ID" value="QDV38264.1"/>
    <property type="molecule type" value="Genomic_DNA"/>
</dbReference>